<dbReference type="GO" id="GO:0007155">
    <property type="term" value="P:cell adhesion"/>
    <property type="evidence" value="ECO:0007669"/>
    <property type="project" value="InterPro"/>
</dbReference>
<dbReference type="InterPro" id="IPR003481">
    <property type="entry name" value="FliD_N"/>
</dbReference>
<feature type="domain" description="Flagellar hook-associated protein 2 N-terminal" evidence="6">
    <location>
        <begin position="11"/>
        <end position="106"/>
    </location>
</feature>
<keyword evidence="8" id="KW-0969">Cilium</keyword>
<dbReference type="InterPro" id="IPR010809">
    <property type="entry name" value="FliD_C"/>
</dbReference>
<comment type="subunit">
    <text evidence="2 5">Homopentamer.</text>
</comment>
<name>A0A4Z0GZZ7_9BACI</name>
<keyword evidence="4 5" id="KW-0975">Bacterial flagellum</keyword>
<comment type="subcellular location">
    <subcellularLocation>
        <location evidence="5">Secreted</location>
    </subcellularLocation>
    <subcellularLocation>
        <location evidence="5">Bacterial flagellum</location>
    </subcellularLocation>
</comment>
<dbReference type="GO" id="GO:0009424">
    <property type="term" value="C:bacterial-type flagellum hook"/>
    <property type="evidence" value="ECO:0007669"/>
    <property type="project" value="UniProtKB-UniRule"/>
</dbReference>
<comment type="function">
    <text evidence="5">Required for morphogenesis and for the elongation of the flagellar filament by facilitating polymerization of the flagellin monomers at the tip of growing filament. Forms a capping structure, which prevents flagellin subunits (transported through the central channel of the flagellum) from leaking out without polymerization at the distal end.</text>
</comment>
<evidence type="ECO:0000259" key="6">
    <source>
        <dbReference type="Pfam" id="PF02465"/>
    </source>
</evidence>
<dbReference type="PANTHER" id="PTHR30288:SF0">
    <property type="entry name" value="FLAGELLAR HOOK-ASSOCIATED PROTEIN 2"/>
    <property type="match status" value="1"/>
</dbReference>
<keyword evidence="3" id="KW-0175">Coiled coil</keyword>
<comment type="similarity">
    <text evidence="1 5">Belongs to the FliD family.</text>
</comment>
<dbReference type="GO" id="GO:0005576">
    <property type="term" value="C:extracellular region"/>
    <property type="evidence" value="ECO:0007669"/>
    <property type="project" value="UniProtKB-SubCell"/>
</dbReference>
<dbReference type="GO" id="GO:0071973">
    <property type="term" value="P:bacterial-type flagellum-dependent cell motility"/>
    <property type="evidence" value="ECO:0007669"/>
    <property type="project" value="TreeGrafter"/>
</dbReference>
<evidence type="ECO:0000256" key="4">
    <source>
        <dbReference type="ARBA" id="ARBA00023143"/>
    </source>
</evidence>
<dbReference type="AlphaFoldDB" id="A0A4Z0GZZ7"/>
<dbReference type="Proteomes" id="UP000297982">
    <property type="component" value="Unassembled WGS sequence"/>
</dbReference>
<evidence type="ECO:0000313" key="9">
    <source>
        <dbReference type="Proteomes" id="UP000297982"/>
    </source>
</evidence>
<evidence type="ECO:0000256" key="3">
    <source>
        <dbReference type="ARBA" id="ARBA00023054"/>
    </source>
</evidence>
<keyword evidence="5" id="KW-0964">Secreted</keyword>
<evidence type="ECO:0000313" key="8">
    <source>
        <dbReference type="EMBL" id="TGB02363.1"/>
    </source>
</evidence>
<dbReference type="GO" id="GO:0009421">
    <property type="term" value="C:bacterial-type flagellum filament cap"/>
    <property type="evidence" value="ECO:0007669"/>
    <property type="project" value="InterPro"/>
</dbReference>
<evidence type="ECO:0000256" key="2">
    <source>
        <dbReference type="ARBA" id="ARBA00011255"/>
    </source>
</evidence>
<dbReference type="RefSeq" id="WP_135328005.1">
    <property type="nucleotide sequence ID" value="NZ_SRJC01000003.1"/>
</dbReference>
<dbReference type="PANTHER" id="PTHR30288">
    <property type="entry name" value="FLAGELLAR CAP/ASSEMBLY PROTEIN FLID"/>
    <property type="match status" value="1"/>
</dbReference>
<sequence>MSDMRIGGLASGMDIDKLVSDLMRAERQPMNKMEQDKQWLEWKRDSYRDVNKQLAELDDMAFEMKLERSYNSKNTSSSDPAVSATATASAGNGTYTLDVKEVATAAYNYSENTITKSGDTFDPDAALSSQQGKFKNGINLTETFSLTTYNQDGSKNQQFFEVQGDKSLNEILKEISESDLGIRAFYDKSADKVMMERTETGNFNQDDTEFLGAEIGFDGSNNFITSTLDIKNGDNSSGSWKLNEKGGSDAKFTYNNGLNITSHSNSYTLNGVNFEFNDVTDGNITVDVSNNVDEAIDNIVEFVDKYNEVIESLGDKTDEKRYRDFPPLTEKQREDMEEREIELWEEKAKSGMLKSDSTIESALNSLRRDWYTPVENSGKYSSMSEIGISTTSNYLDGGKLIIDPDELRAALNEDADSVHDLFAGTDANPGVARRMEESIQTAVTSIEKKAGKSTTVDNNFMLGRRIEDLDKEMDDFQNRLNMIEDRYWSEFGAMEKAISQMNQQSAYIMQNFG</sequence>
<reference evidence="8 9" key="1">
    <citation type="journal article" date="2003" name="Int. J. Syst. Evol. Microbiol.">
        <title>Halobacillus salinus sp. nov., isolated from a salt lake on the coast of the East Sea in Korea.</title>
        <authorList>
            <person name="Yoon J.H."/>
            <person name="Kang K.H."/>
            <person name="Park Y.H."/>
        </authorList>
    </citation>
    <scope>NUCLEOTIDE SEQUENCE [LARGE SCALE GENOMIC DNA]</scope>
    <source>
        <strain evidence="8 9">HSL-3</strain>
    </source>
</reference>
<protein>
    <recommendedName>
        <fullName evidence="5">Flagellar hook-associated protein 2</fullName>
        <shortName evidence="5">HAP2</shortName>
    </recommendedName>
    <alternativeName>
        <fullName evidence="5">Flagellar cap protein</fullName>
    </alternativeName>
</protein>
<dbReference type="Pfam" id="PF02465">
    <property type="entry name" value="FliD_N"/>
    <property type="match status" value="1"/>
</dbReference>
<organism evidence="8 9">
    <name type="scientific">Halobacillus salinus</name>
    <dbReference type="NCBI Taxonomy" id="192814"/>
    <lineage>
        <taxon>Bacteria</taxon>
        <taxon>Bacillati</taxon>
        <taxon>Bacillota</taxon>
        <taxon>Bacilli</taxon>
        <taxon>Bacillales</taxon>
        <taxon>Bacillaceae</taxon>
        <taxon>Halobacillus</taxon>
    </lineage>
</organism>
<dbReference type="InterPro" id="IPR040026">
    <property type="entry name" value="FliD"/>
</dbReference>
<dbReference type="STRING" id="192814.GCA_900166575_03341"/>
<dbReference type="Pfam" id="PF07195">
    <property type="entry name" value="FliD_C"/>
    <property type="match status" value="1"/>
</dbReference>
<evidence type="ECO:0000256" key="1">
    <source>
        <dbReference type="ARBA" id="ARBA00009764"/>
    </source>
</evidence>
<keyword evidence="9" id="KW-1185">Reference proteome</keyword>
<gene>
    <name evidence="8" type="ORF">E4663_13545</name>
</gene>
<evidence type="ECO:0000259" key="7">
    <source>
        <dbReference type="Pfam" id="PF07195"/>
    </source>
</evidence>
<proteinExistence type="inferred from homology"/>
<dbReference type="NCBIfam" id="NF005833">
    <property type="entry name" value="PRK07737.1"/>
    <property type="match status" value="1"/>
</dbReference>
<comment type="caution">
    <text evidence="8">The sequence shown here is derived from an EMBL/GenBank/DDBJ whole genome shotgun (WGS) entry which is preliminary data.</text>
</comment>
<evidence type="ECO:0000256" key="5">
    <source>
        <dbReference type="RuleBase" id="RU362066"/>
    </source>
</evidence>
<feature type="domain" description="Flagellar hook-associated protein 2 C-terminal" evidence="7">
    <location>
        <begin position="247"/>
        <end position="503"/>
    </location>
</feature>
<keyword evidence="8" id="KW-0966">Cell projection</keyword>
<keyword evidence="8" id="KW-0282">Flagellum</keyword>
<accession>A0A4Z0GZZ7</accession>
<dbReference type="EMBL" id="SRJC01000003">
    <property type="protein sequence ID" value="TGB02363.1"/>
    <property type="molecule type" value="Genomic_DNA"/>
</dbReference>